<dbReference type="InterPro" id="IPR001764">
    <property type="entry name" value="Glyco_hydro_3_N"/>
</dbReference>
<dbReference type="InterPro" id="IPR036962">
    <property type="entry name" value="Glyco_hydro_3_N_sf"/>
</dbReference>
<dbReference type="GO" id="GO:0009251">
    <property type="term" value="P:glucan catabolic process"/>
    <property type="evidence" value="ECO:0007669"/>
    <property type="project" value="TreeGrafter"/>
</dbReference>
<keyword evidence="1" id="KW-0378">Hydrolase</keyword>
<evidence type="ECO:0000256" key="1">
    <source>
        <dbReference type="ARBA" id="ARBA00022801"/>
    </source>
</evidence>
<dbReference type="KEGG" id="eus:EUTSA_v10002832mg"/>
<dbReference type="Gramene" id="ESQ37298">
    <property type="protein sequence ID" value="ESQ37298"/>
    <property type="gene ID" value="EUTSA_v10002832mg"/>
</dbReference>
<dbReference type="InterPro" id="IPR051915">
    <property type="entry name" value="Cellulose_Degrad_GH3"/>
</dbReference>
<dbReference type="AlphaFoldDB" id="V4LC07"/>
<proteinExistence type="predicted"/>
<reference evidence="2 3" key="1">
    <citation type="journal article" date="2013" name="Front. Plant Sci.">
        <title>The Reference Genome of the Halophytic Plant Eutrema salsugineum.</title>
        <authorList>
            <person name="Yang R."/>
            <person name="Jarvis D.E."/>
            <person name="Chen H."/>
            <person name="Beilstein M.A."/>
            <person name="Grimwood J."/>
            <person name="Jenkins J."/>
            <person name="Shu S."/>
            <person name="Prochnik S."/>
            <person name="Xin M."/>
            <person name="Ma C."/>
            <person name="Schmutz J."/>
            <person name="Wing R.A."/>
            <person name="Mitchell-Olds T."/>
            <person name="Schumaker K.S."/>
            <person name="Wang X."/>
        </authorList>
    </citation>
    <scope>NUCLEOTIDE SEQUENCE [LARGE SCALE GENOMIC DNA]</scope>
</reference>
<keyword evidence="3" id="KW-1185">Reference proteome</keyword>
<evidence type="ECO:0008006" key="4">
    <source>
        <dbReference type="Google" id="ProtNLM"/>
    </source>
</evidence>
<dbReference type="EMBL" id="KI517609">
    <property type="protein sequence ID" value="ESQ37298.1"/>
    <property type="molecule type" value="Genomic_DNA"/>
</dbReference>
<evidence type="ECO:0000313" key="2">
    <source>
        <dbReference type="EMBL" id="ESQ37298.1"/>
    </source>
</evidence>
<protein>
    <recommendedName>
        <fullName evidence="4">Glycoside hydrolase family 3 N-terminal domain-containing protein</fullName>
    </recommendedName>
</protein>
<feature type="non-terminal residue" evidence="2">
    <location>
        <position position="1"/>
    </location>
</feature>
<name>V4LC07_EUTSA</name>
<accession>V4LC07</accession>
<sequence>RLGATVFPHNIGLGATRRIVTTTELGVRASGVHWAIASYEAVNGGLVCEVSSLVSGVKGVPPEEHLIGYHFVAGGNNVIACAKHFVRNDGTKK</sequence>
<organism evidence="2 3">
    <name type="scientific">Eutrema salsugineum</name>
    <name type="common">Saltwater cress</name>
    <name type="synonym">Sisymbrium salsugineum</name>
    <dbReference type="NCBI Taxonomy" id="72664"/>
    <lineage>
        <taxon>Eukaryota</taxon>
        <taxon>Viridiplantae</taxon>
        <taxon>Streptophyta</taxon>
        <taxon>Embryophyta</taxon>
        <taxon>Tracheophyta</taxon>
        <taxon>Spermatophyta</taxon>
        <taxon>Magnoliopsida</taxon>
        <taxon>eudicotyledons</taxon>
        <taxon>Gunneridae</taxon>
        <taxon>Pentapetalae</taxon>
        <taxon>rosids</taxon>
        <taxon>malvids</taxon>
        <taxon>Brassicales</taxon>
        <taxon>Brassicaceae</taxon>
        <taxon>Eutremeae</taxon>
        <taxon>Eutrema</taxon>
    </lineage>
</organism>
<dbReference type="PRINTS" id="PR00133">
    <property type="entry name" value="GLHYDRLASE3"/>
</dbReference>
<dbReference type="Proteomes" id="UP000030689">
    <property type="component" value="Unassembled WGS sequence"/>
</dbReference>
<gene>
    <name evidence="2" type="ORF">EUTSA_v10002832mg</name>
</gene>
<dbReference type="SUPFAM" id="SSF51445">
    <property type="entry name" value="(Trans)glycosidases"/>
    <property type="match status" value="1"/>
</dbReference>
<dbReference type="InterPro" id="IPR017853">
    <property type="entry name" value="GH"/>
</dbReference>
<dbReference type="PANTHER" id="PTHR30620">
    <property type="entry name" value="PERIPLASMIC BETA-GLUCOSIDASE-RELATED"/>
    <property type="match status" value="1"/>
</dbReference>
<dbReference type="Gene3D" id="3.20.20.300">
    <property type="entry name" value="Glycoside hydrolase, family 3, N-terminal domain"/>
    <property type="match status" value="1"/>
</dbReference>
<evidence type="ECO:0000313" key="3">
    <source>
        <dbReference type="Proteomes" id="UP000030689"/>
    </source>
</evidence>
<dbReference type="GO" id="GO:0008422">
    <property type="term" value="F:beta-glucosidase activity"/>
    <property type="evidence" value="ECO:0007669"/>
    <property type="project" value="TreeGrafter"/>
</dbReference>
<dbReference type="PANTHER" id="PTHR30620:SF33">
    <property type="entry name" value="BETA-D-GLUCAN EXOHYDROLASE-LIKE PROTEIN-RELATED"/>
    <property type="match status" value="1"/>
</dbReference>